<accession>A0A7C9IT12</accession>
<dbReference type="Proteomes" id="UP000482487">
    <property type="component" value="Unassembled WGS sequence"/>
</dbReference>
<dbReference type="SUPFAM" id="SSF49478">
    <property type="entry name" value="Cna protein B-type domain"/>
    <property type="match status" value="1"/>
</dbReference>
<protein>
    <recommendedName>
        <fullName evidence="4">Carboxypeptidase regulatory-like domain-containing protein</fullName>
    </recommendedName>
</protein>
<feature type="chain" id="PRO_5028872659" description="Carboxypeptidase regulatory-like domain-containing protein" evidence="1">
    <location>
        <begin position="25"/>
        <end position="173"/>
    </location>
</feature>
<gene>
    <name evidence="2" type="ORF">GTA51_12590</name>
</gene>
<comment type="caution">
    <text evidence="2">The sequence shown here is derived from an EMBL/GenBank/DDBJ whole genome shotgun (WGS) entry which is preliminary data.</text>
</comment>
<evidence type="ECO:0008006" key="4">
    <source>
        <dbReference type="Google" id="ProtNLM"/>
    </source>
</evidence>
<dbReference type="AlphaFoldDB" id="A0A7C9IT12"/>
<feature type="signal peptide" evidence="1">
    <location>
        <begin position="1"/>
        <end position="24"/>
    </location>
</feature>
<dbReference type="RefSeq" id="WP_160961577.1">
    <property type="nucleotide sequence ID" value="NZ_WVUD01000022.1"/>
</dbReference>
<keyword evidence="1" id="KW-0732">Signal</keyword>
<sequence>MTRKLQCFALLALAAMLGRHPGVAAAHGVGSREMDPGVTRAMVFLYADGEPMAFAQVQVTGPDGAVYQSARTDGRGGFAFLPSGSGVWRVAASDGQGHRAEREITVAAAAPPAGAAAADAPAPGGPQDVAPLASASASRLGPGWRDVLLGLSLLGNLALGLTCWRRRTAGRCP</sequence>
<evidence type="ECO:0000256" key="1">
    <source>
        <dbReference type="SAM" id="SignalP"/>
    </source>
</evidence>
<keyword evidence="3" id="KW-1185">Reference proteome</keyword>
<dbReference type="EMBL" id="WVUD01000022">
    <property type="protein sequence ID" value="MYL83967.1"/>
    <property type="molecule type" value="Genomic_DNA"/>
</dbReference>
<evidence type="ECO:0000313" key="3">
    <source>
        <dbReference type="Proteomes" id="UP000482487"/>
    </source>
</evidence>
<organism evidence="2 3">
    <name type="scientific">Solidesulfovibrio aerotolerans</name>
    <dbReference type="NCBI Taxonomy" id="295255"/>
    <lineage>
        <taxon>Bacteria</taxon>
        <taxon>Pseudomonadati</taxon>
        <taxon>Thermodesulfobacteriota</taxon>
        <taxon>Desulfovibrionia</taxon>
        <taxon>Desulfovibrionales</taxon>
        <taxon>Desulfovibrionaceae</taxon>
        <taxon>Solidesulfovibrio</taxon>
    </lineage>
</organism>
<evidence type="ECO:0000313" key="2">
    <source>
        <dbReference type="EMBL" id="MYL83967.1"/>
    </source>
</evidence>
<name>A0A7C9IT12_9BACT</name>
<reference evidence="2 3" key="1">
    <citation type="submission" date="2020-01" db="EMBL/GenBank/DDBJ databases">
        <title>Genome sequence of Desulfovibrio aerotolerans DSM 16695(T).</title>
        <authorList>
            <person name="Karnachuk O."/>
            <person name="Avakyan M."/>
            <person name="Mardanov A."/>
            <person name="Kadnikov V."/>
            <person name="Ravin N."/>
        </authorList>
    </citation>
    <scope>NUCLEOTIDE SEQUENCE [LARGE SCALE GENOMIC DNA]</scope>
    <source>
        <strain evidence="2 3">DSM 16695</strain>
    </source>
</reference>
<proteinExistence type="predicted"/>
<dbReference type="OrthoDB" id="9815598at2"/>